<comment type="caution">
    <text evidence="2">The sequence shown here is derived from an EMBL/GenBank/DDBJ whole genome shotgun (WGS) entry which is preliminary data.</text>
</comment>
<feature type="signal peptide" evidence="1">
    <location>
        <begin position="1"/>
        <end position="20"/>
    </location>
</feature>
<reference evidence="3" key="1">
    <citation type="journal article" date="2023" name="Commun. Biol.">
        <title>Genome analysis of Parmales, the sister group of diatoms, reveals the evolutionary specialization of diatoms from phago-mixotrophs to photoautotrophs.</title>
        <authorList>
            <person name="Ban H."/>
            <person name="Sato S."/>
            <person name="Yoshikawa S."/>
            <person name="Yamada K."/>
            <person name="Nakamura Y."/>
            <person name="Ichinomiya M."/>
            <person name="Sato N."/>
            <person name="Blanc-Mathieu R."/>
            <person name="Endo H."/>
            <person name="Kuwata A."/>
            <person name="Ogata H."/>
        </authorList>
    </citation>
    <scope>NUCLEOTIDE SEQUENCE [LARGE SCALE GENOMIC DNA]</scope>
</reference>
<dbReference type="OrthoDB" id="10530450at2759"/>
<dbReference type="EMBL" id="BRYA01000240">
    <property type="protein sequence ID" value="GMI45247.1"/>
    <property type="molecule type" value="Genomic_DNA"/>
</dbReference>
<proteinExistence type="predicted"/>
<dbReference type="AlphaFoldDB" id="A0A9W7GGV3"/>
<name>A0A9W7GGV3_9STRA</name>
<evidence type="ECO:0000313" key="3">
    <source>
        <dbReference type="Proteomes" id="UP001165065"/>
    </source>
</evidence>
<gene>
    <name evidence="2" type="ORF">TrCOL_g4012</name>
</gene>
<keyword evidence="1" id="KW-0732">Signal</keyword>
<evidence type="ECO:0000313" key="2">
    <source>
        <dbReference type="EMBL" id="GMI45247.1"/>
    </source>
</evidence>
<evidence type="ECO:0000256" key="1">
    <source>
        <dbReference type="SAM" id="SignalP"/>
    </source>
</evidence>
<feature type="chain" id="PRO_5040773847" evidence="1">
    <location>
        <begin position="21"/>
        <end position="282"/>
    </location>
</feature>
<keyword evidence="3" id="KW-1185">Reference proteome</keyword>
<protein>
    <submittedName>
        <fullName evidence="2">Uncharacterized protein</fullName>
    </submittedName>
</protein>
<dbReference type="Proteomes" id="UP001165065">
    <property type="component" value="Unassembled WGS sequence"/>
</dbReference>
<accession>A0A9W7GGV3</accession>
<organism evidence="2 3">
    <name type="scientific">Triparma columacea</name>
    <dbReference type="NCBI Taxonomy" id="722753"/>
    <lineage>
        <taxon>Eukaryota</taxon>
        <taxon>Sar</taxon>
        <taxon>Stramenopiles</taxon>
        <taxon>Ochrophyta</taxon>
        <taxon>Bolidophyceae</taxon>
        <taxon>Parmales</taxon>
        <taxon>Triparmaceae</taxon>
        <taxon>Triparma</taxon>
    </lineage>
</organism>
<sequence>MTKLTYILITLCVYISPTRSLNLQSIISAVKPAKPFHKPSPTQQTLSYLYHVGGKGDALSNVYVRPSTSESKPDAWFRVGFITACTYDEQEEEDEWSPETAIVTAAKAATALANSAMRQRKLIIEHACVVDENFKEHKRHADVGLGLQLEEGNLICQVPYEEEEEEEENDDDGGDMFDYGFVGIGDLGLYEDFRARWGGGEAVLEPYYDRDKVLGWIDSKVSLSGSVILTTTSAKGDELASTMSGSPAVHVIDEKHRAELMAMTKKVGDCYVYKDGLLEDVL</sequence>